<reference evidence="1 2" key="1">
    <citation type="submission" date="2016-06" db="EMBL/GenBank/DDBJ databases">
        <title>The sequenced genome of the ice-adhering bacterium Marinomonas primoryensis, from Antarctica.</title>
        <authorList>
            <person name="Graham L."/>
            <person name="Vance T.D.R."/>
            <person name="Davies P.L."/>
        </authorList>
    </citation>
    <scope>NUCLEOTIDE SEQUENCE [LARGE SCALE GENOMIC DNA]</scope>
    <source>
        <strain evidence="1 2">AceL</strain>
    </source>
</reference>
<evidence type="ECO:0000313" key="1">
    <source>
        <dbReference type="EMBL" id="AWY01859.1"/>
    </source>
</evidence>
<sequence length="122" mass="13503">MEKVISSESFIAGSESFFVDIAALLSNQTGVDIFRISMSQNVICYKVGEASINLRLRLVLIPFKNGQTLGRLSWLDRHGIDHVCCYVNEVFDCLDIASGGVWKKQTNNVGGLCLKQFESLLA</sequence>
<proteinExistence type="predicted"/>
<accession>A0A2Z4PXH1</accession>
<evidence type="ECO:0000313" key="2">
    <source>
        <dbReference type="Proteomes" id="UP000249898"/>
    </source>
</evidence>
<dbReference type="OrthoDB" id="6105458at2"/>
<name>A0A2Z4PXH1_9GAMM</name>
<protein>
    <submittedName>
        <fullName evidence="1">Uncharacterized protein</fullName>
    </submittedName>
</protein>
<dbReference type="EMBL" id="CP016181">
    <property type="protein sequence ID" value="AWY01859.1"/>
    <property type="molecule type" value="Genomic_DNA"/>
</dbReference>
<dbReference type="Proteomes" id="UP000249898">
    <property type="component" value="Chromosome"/>
</dbReference>
<organism evidence="1 2">
    <name type="scientific">Marinomonas primoryensis</name>
    <dbReference type="NCBI Taxonomy" id="178399"/>
    <lineage>
        <taxon>Bacteria</taxon>
        <taxon>Pseudomonadati</taxon>
        <taxon>Pseudomonadota</taxon>
        <taxon>Gammaproteobacteria</taxon>
        <taxon>Oceanospirillales</taxon>
        <taxon>Oceanospirillaceae</taxon>
        <taxon>Marinomonas</taxon>
    </lineage>
</organism>
<gene>
    <name evidence="1" type="ORF">A8139_19255</name>
</gene>
<dbReference type="RefSeq" id="WP_112140711.1">
    <property type="nucleotide sequence ID" value="NZ_CP016181.1"/>
</dbReference>
<dbReference type="AlphaFoldDB" id="A0A2Z4PXH1"/>